<accession>A0ABX0LDN0</accession>
<evidence type="ECO:0000256" key="1">
    <source>
        <dbReference type="SAM" id="Phobius"/>
    </source>
</evidence>
<name>A0ABX0LDN0_9NEIS</name>
<dbReference type="EMBL" id="JAAOMA010000033">
    <property type="protein sequence ID" value="NHR07348.1"/>
    <property type="molecule type" value="Genomic_DNA"/>
</dbReference>
<evidence type="ECO:0000313" key="2">
    <source>
        <dbReference type="EMBL" id="NHR07348.1"/>
    </source>
</evidence>
<keyword evidence="3" id="KW-1185">Reference proteome</keyword>
<protein>
    <submittedName>
        <fullName evidence="2">Uncharacterized protein</fullName>
    </submittedName>
</protein>
<keyword evidence="1" id="KW-0472">Membrane</keyword>
<comment type="caution">
    <text evidence="2">The sequence shown here is derived from an EMBL/GenBank/DDBJ whole genome shotgun (WGS) entry which is preliminary data.</text>
</comment>
<feature type="transmembrane region" description="Helical" evidence="1">
    <location>
        <begin position="278"/>
        <end position="302"/>
    </location>
</feature>
<keyword evidence="1" id="KW-0812">Transmembrane</keyword>
<dbReference type="RefSeq" id="WP_166453162.1">
    <property type="nucleotide sequence ID" value="NZ_JAAOMA010000033.1"/>
</dbReference>
<reference evidence="2 3" key="1">
    <citation type="submission" date="2020-03" db="EMBL/GenBank/DDBJ databases">
        <title>Draft genome sequence of environmentally isolated cultures.</title>
        <authorList>
            <person name="Wilson H.S."/>
            <person name="De Leon M.E."/>
        </authorList>
    </citation>
    <scope>NUCLEOTIDE SEQUENCE [LARGE SCALE GENOMIC DNA]</scope>
    <source>
        <strain evidence="2 3">HSC-31F16</strain>
    </source>
</reference>
<keyword evidence="1" id="KW-1133">Transmembrane helix</keyword>
<gene>
    <name evidence="2" type="ORF">HA052_19345</name>
</gene>
<evidence type="ECO:0000313" key="3">
    <source>
        <dbReference type="Proteomes" id="UP001515641"/>
    </source>
</evidence>
<organism evidence="2 3">
    <name type="scientific">Chromobacterium fluminis</name>
    <dbReference type="NCBI Taxonomy" id="3044269"/>
    <lineage>
        <taxon>Bacteria</taxon>
        <taxon>Pseudomonadati</taxon>
        <taxon>Pseudomonadota</taxon>
        <taxon>Betaproteobacteria</taxon>
        <taxon>Neisseriales</taxon>
        <taxon>Chromobacteriaceae</taxon>
        <taxon>Chromobacterium</taxon>
    </lineage>
</organism>
<sequence>MADSKNTNNPKHVYVHNDGAAELTAKPQITEKEIHDERQIIIQGLDAAYLNLTDTMKPFQKEWDTNPIGSLADAALAGAKAGVSGWGEDFAELFQADTWISLGGKVKDAAGNAYDTASVYSVGVKNDIFNSVNRTVKHIDNPSETLFNWAWWEAELDKEKKNITTQAEVLKAQAASYAKTAKDITDKTKKIYQHRNEILNLPNLIAEGDPKPIQRFIDTTLMDIDSDLAKSIKDSGNFHMVIELLQDHDSILSYLTYATLCFEAIPPNFYAYLAGKGAAYFLAELILTIIMAIFTLGAGLAVRVASLVARVAASSAKVASAIKKLENAKKAFDAVIRFIEDFCDIAGRLRSLGDKLVEARSRGVKVKGSTKTTIEAERKTIKRNGKCACCQSASHQTPRGRLGTINYA</sequence>
<dbReference type="Proteomes" id="UP001515641">
    <property type="component" value="Unassembled WGS sequence"/>
</dbReference>
<proteinExistence type="predicted"/>